<name>A0A975DKV2_9GAMM</name>
<dbReference type="GO" id="GO:0006351">
    <property type="term" value="P:DNA-templated transcription"/>
    <property type="evidence" value="ECO:0007669"/>
    <property type="project" value="TreeGrafter"/>
</dbReference>
<dbReference type="KEGG" id="pxi:J5O05_04870"/>
<accession>A0A975DKV2</accession>
<dbReference type="InterPro" id="IPR036388">
    <property type="entry name" value="WH-like_DNA-bd_sf"/>
</dbReference>
<organism evidence="6 7">
    <name type="scientific">Pseudoalteromonas xiamenensis</name>
    <dbReference type="NCBI Taxonomy" id="882626"/>
    <lineage>
        <taxon>Bacteria</taxon>
        <taxon>Pseudomonadati</taxon>
        <taxon>Pseudomonadota</taxon>
        <taxon>Gammaproteobacteria</taxon>
        <taxon>Alteromonadales</taxon>
        <taxon>Pseudoalteromonadaceae</taxon>
        <taxon>Pseudoalteromonas</taxon>
    </lineage>
</organism>
<dbReference type="InterPro" id="IPR036390">
    <property type="entry name" value="WH_DNA-bd_sf"/>
</dbReference>
<keyword evidence="3" id="KW-0238">DNA-binding</keyword>
<evidence type="ECO:0000256" key="1">
    <source>
        <dbReference type="ARBA" id="ARBA00009437"/>
    </source>
</evidence>
<dbReference type="CDD" id="cd08422">
    <property type="entry name" value="PBP2_CrgA_like"/>
    <property type="match status" value="1"/>
</dbReference>
<dbReference type="GO" id="GO:0043565">
    <property type="term" value="F:sequence-specific DNA binding"/>
    <property type="evidence" value="ECO:0007669"/>
    <property type="project" value="TreeGrafter"/>
</dbReference>
<evidence type="ECO:0000313" key="7">
    <source>
        <dbReference type="Proteomes" id="UP000664904"/>
    </source>
</evidence>
<proteinExistence type="inferred from homology"/>
<dbReference type="PANTHER" id="PTHR30537:SF5">
    <property type="entry name" value="HTH-TYPE TRANSCRIPTIONAL ACTIVATOR TTDR-RELATED"/>
    <property type="match status" value="1"/>
</dbReference>
<evidence type="ECO:0000256" key="3">
    <source>
        <dbReference type="ARBA" id="ARBA00023125"/>
    </source>
</evidence>
<keyword evidence="7" id="KW-1185">Reference proteome</keyword>
<keyword evidence="2" id="KW-0805">Transcription regulation</keyword>
<dbReference type="AlphaFoldDB" id="A0A975DKV2"/>
<gene>
    <name evidence="6" type="ORF">J5O05_04870</name>
</gene>
<dbReference type="Pfam" id="PF00126">
    <property type="entry name" value="HTH_1"/>
    <property type="match status" value="1"/>
</dbReference>
<dbReference type="EMBL" id="CP072133">
    <property type="protein sequence ID" value="QTH72216.1"/>
    <property type="molecule type" value="Genomic_DNA"/>
</dbReference>
<dbReference type="Pfam" id="PF03466">
    <property type="entry name" value="LysR_substrate"/>
    <property type="match status" value="1"/>
</dbReference>
<dbReference type="PROSITE" id="PS50931">
    <property type="entry name" value="HTH_LYSR"/>
    <property type="match status" value="1"/>
</dbReference>
<dbReference type="InterPro" id="IPR058163">
    <property type="entry name" value="LysR-type_TF_proteobact-type"/>
</dbReference>
<evidence type="ECO:0000256" key="2">
    <source>
        <dbReference type="ARBA" id="ARBA00023015"/>
    </source>
</evidence>
<dbReference type="SUPFAM" id="SSF46785">
    <property type="entry name" value="Winged helix' DNA-binding domain"/>
    <property type="match status" value="1"/>
</dbReference>
<reference evidence="6" key="1">
    <citation type="submission" date="2021-03" db="EMBL/GenBank/DDBJ databases">
        <title>Complete Genome of Pseudoalteromonas xiamenensis STKMTI.2, a new potential marine bacterium producing anti-Vibrio compounds.</title>
        <authorList>
            <person name="Handayani D.P."/>
            <person name="Isnansetyo A."/>
            <person name="Istiqomah I."/>
            <person name="Jumina J."/>
        </authorList>
    </citation>
    <scope>NUCLEOTIDE SEQUENCE</scope>
    <source>
        <strain evidence="6">STKMTI.2</strain>
    </source>
</reference>
<dbReference type="RefSeq" id="WP_208843838.1">
    <property type="nucleotide sequence ID" value="NZ_CP072133.1"/>
</dbReference>
<dbReference type="Gene3D" id="1.10.10.10">
    <property type="entry name" value="Winged helix-like DNA-binding domain superfamily/Winged helix DNA-binding domain"/>
    <property type="match status" value="1"/>
</dbReference>
<comment type="similarity">
    <text evidence="1">Belongs to the LysR transcriptional regulatory family.</text>
</comment>
<dbReference type="Proteomes" id="UP000664904">
    <property type="component" value="Chromosome"/>
</dbReference>
<dbReference type="GO" id="GO:0003700">
    <property type="term" value="F:DNA-binding transcription factor activity"/>
    <property type="evidence" value="ECO:0007669"/>
    <property type="project" value="InterPro"/>
</dbReference>
<dbReference type="Gene3D" id="3.40.190.290">
    <property type="match status" value="1"/>
</dbReference>
<evidence type="ECO:0000313" key="6">
    <source>
        <dbReference type="EMBL" id="QTH72216.1"/>
    </source>
</evidence>
<dbReference type="PANTHER" id="PTHR30537">
    <property type="entry name" value="HTH-TYPE TRANSCRIPTIONAL REGULATOR"/>
    <property type="match status" value="1"/>
</dbReference>
<keyword evidence="4" id="KW-0804">Transcription</keyword>
<feature type="domain" description="HTH lysR-type" evidence="5">
    <location>
        <begin position="8"/>
        <end position="59"/>
    </location>
</feature>
<evidence type="ECO:0000256" key="4">
    <source>
        <dbReference type="ARBA" id="ARBA00023163"/>
    </source>
</evidence>
<dbReference type="SUPFAM" id="SSF53850">
    <property type="entry name" value="Periplasmic binding protein-like II"/>
    <property type="match status" value="1"/>
</dbReference>
<evidence type="ECO:0000259" key="5">
    <source>
        <dbReference type="PROSITE" id="PS50931"/>
    </source>
</evidence>
<dbReference type="InterPro" id="IPR005119">
    <property type="entry name" value="LysR_subst-bd"/>
</dbReference>
<dbReference type="InterPro" id="IPR000847">
    <property type="entry name" value="LysR_HTH_N"/>
</dbReference>
<protein>
    <submittedName>
        <fullName evidence="6">LysR family transcriptional regulator</fullName>
    </submittedName>
</protein>
<sequence>MKSYSNGQLFLLVVEMGSFKAVAEHIGGDPSIISRRIASLEQKLTTKLIERSTRSSTPTHAGQIYYQGLRHIIDEQNALEQYVSAHTETPIGRLRVAAPHDFGIRFVMPVLEAMTLDYPQLEVELVLGSDFADLKEQGIDVAIRIGLLPDSSLMCRKIGDVSRVLVAAPSYVQEKGLPTTFSELKNHHFILYRNSINAKNLQLMKNGQVFSQPISGTFTVNSVEAIHQLVLSGRGMHLGPRWAFADDLGAGNLIEILPDYEFPSSPLNALYVSRNYLPAKSKVFIERLKTQYQDNNEQFKGR</sequence>